<dbReference type="AlphaFoldDB" id="A0AAD3H537"/>
<dbReference type="EMBL" id="BLLK01000038">
    <property type="protein sequence ID" value="GFH50328.1"/>
    <property type="molecule type" value="Genomic_DNA"/>
</dbReference>
<evidence type="ECO:0000313" key="2">
    <source>
        <dbReference type="EMBL" id="GFH50328.1"/>
    </source>
</evidence>
<keyword evidence="3" id="KW-1185">Reference proteome</keyword>
<comment type="caution">
    <text evidence="2">The sequence shown here is derived from an EMBL/GenBank/DDBJ whole genome shotgun (WGS) entry which is preliminary data.</text>
</comment>
<accession>A0AAD3H537</accession>
<dbReference type="Proteomes" id="UP001054902">
    <property type="component" value="Unassembled WGS sequence"/>
</dbReference>
<dbReference type="Gene3D" id="3.40.1280.30">
    <property type="match status" value="1"/>
</dbReference>
<feature type="region of interest" description="Disordered" evidence="1">
    <location>
        <begin position="288"/>
        <end position="313"/>
    </location>
</feature>
<proteinExistence type="predicted"/>
<evidence type="ECO:0000313" key="3">
    <source>
        <dbReference type="Proteomes" id="UP001054902"/>
    </source>
</evidence>
<organism evidence="2 3">
    <name type="scientific">Chaetoceros tenuissimus</name>
    <dbReference type="NCBI Taxonomy" id="426638"/>
    <lineage>
        <taxon>Eukaryota</taxon>
        <taxon>Sar</taxon>
        <taxon>Stramenopiles</taxon>
        <taxon>Ochrophyta</taxon>
        <taxon>Bacillariophyta</taxon>
        <taxon>Coscinodiscophyceae</taxon>
        <taxon>Chaetocerotophycidae</taxon>
        <taxon>Chaetocerotales</taxon>
        <taxon>Chaetocerotaceae</taxon>
        <taxon>Chaetoceros</taxon>
    </lineage>
</organism>
<protein>
    <submittedName>
        <fullName evidence="2">Uncharacterized protein</fullName>
    </submittedName>
</protein>
<gene>
    <name evidence="2" type="ORF">CTEN210_06804</name>
</gene>
<dbReference type="InterPro" id="IPR038459">
    <property type="entry name" value="MT_TRM10-typ_sf"/>
</dbReference>
<reference evidence="2 3" key="1">
    <citation type="journal article" date="2021" name="Sci. Rep.">
        <title>The genome of the diatom Chaetoceros tenuissimus carries an ancient integrated fragment of an extant virus.</title>
        <authorList>
            <person name="Hongo Y."/>
            <person name="Kimura K."/>
            <person name="Takaki Y."/>
            <person name="Yoshida Y."/>
            <person name="Baba S."/>
            <person name="Kobayashi G."/>
            <person name="Nagasaki K."/>
            <person name="Hano T."/>
            <person name="Tomaru Y."/>
        </authorList>
    </citation>
    <scope>NUCLEOTIDE SEQUENCE [LARGE SCALE GENOMIC DNA]</scope>
    <source>
        <strain evidence="2 3">NIES-3715</strain>
    </source>
</reference>
<name>A0AAD3H537_9STRA</name>
<evidence type="ECO:0000256" key="1">
    <source>
        <dbReference type="SAM" id="MobiDB-lite"/>
    </source>
</evidence>
<sequence>MTDDVVDSIADNIEALTINEESREQSCELVLDEISKGPIIICDAWYGFPTQARPRLERIRAVAKQIYNFVIWKHLILQEKKIPMKACSMAIVIGEKDDIIAVQERVEEWLEKSNELKDAISFSLKNYCIFLPGKKLEDLSIDLSNCIRSRMVKSQNEESKSIKLPSIAYLSPDADESIPASQTPPMHVIVGMLVDRKVQPNRSKSRAESIQINDEEQTMSIEPKQLSLNALNVSDLSQDEPLNIDTVMEMMERWWINAKYRDGSSESKRILHFRDAAARSLLTHRQRHPNRTIHGGTAKDGKDTTETNMGTRK</sequence>